<evidence type="ECO:0000313" key="11">
    <source>
        <dbReference type="EMBL" id="MDR6841671.1"/>
    </source>
</evidence>
<evidence type="ECO:0000256" key="1">
    <source>
        <dbReference type="ARBA" id="ARBA00004772"/>
    </source>
</evidence>
<evidence type="ECO:0000256" key="6">
    <source>
        <dbReference type="ARBA" id="ARBA00037589"/>
    </source>
</evidence>
<reference evidence="11 12" key="1">
    <citation type="submission" date="2023-07" db="EMBL/GenBank/DDBJ databases">
        <title>Sorghum-associated microbial communities from plants grown in Nebraska, USA.</title>
        <authorList>
            <person name="Schachtman D."/>
        </authorList>
    </citation>
    <scope>NUCLEOTIDE SEQUENCE [LARGE SCALE GENOMIC DNA]</scope>
    <source>
        <strain evidence="11 12">BE107</strain>
    </source>
</reference>
<gene>
    <name evidence="11" type="ORF">J2W94_001956</name>
</gene>
<organism evidence="11 12">
    <name type="scientific">Pseudoxanthomonas sacheonensis</name>
    <dbReference type="NCBI Taxonomy" id="443615"/>
    <lineage>
        <taxon>Bacteria</taxon>
        <taxon>Pseudomonadati</taxon>
        <taxon>Pseudomonadota</taxon>
        <taxon>Gammaproteobacteria</taxon>
        <taxon>Lysobacterales</taxon>
        <taxon>Lysobacteraceae</taxon>
        <taxon>Pseudoxanthomonas</taxon>
    </lineage>
</organism>
<dbReference type="InterPro" id="IPR039793">
    <property type="entry name" value="UROS/Hem4"/>
</dbReference>
<dbReference type="GO" id="GO:0004852">
    <property type="term" value="F:uroporphyrinogen-III synthase activity"/>
    <property type="evidence" value="ECO:0007669"/>
    <property type="project" value="UniProtKB-EC"/>
</dbReference>
<evidence type="ECO:0000256" key="2">
    <source>
        <dbReference type="ARBA" id="ARBA00008133"/>
    </source>
</evidence>
<dbReference type="Gene3D" id="3.40.50.10090">
    <property type="match status" value="2"/>
</dbReference>
<keyword evidence="12" id="KW-1185">Reference proteome</keyword>
<dbReference type="EMBL" id="JAVDTT010000002">
    <property type="protein sequence ID" value="MDR6841671.1"/>
    <property type="molecule type" value="Genomic_DNA"/>
</dbReference>
<dbReference type="RefSeq" id="WP_310092675.1">
    <property type="nucleotide sequence ID" value="NZ_JAVDTT010000002.1"/>
</dbReference>
<keyword evidence="5 9" id="KW-0627">Porphyrin biosynthesis</keyword>
<dbReference type="CDD" id="cd06578">
    <property type="entry name" value="HemD"/>
    <property type="match status" value="1"/>
</dbReference>
<proteinExistence type="inferred from homology"/>
<comment type="caution">
    <text evidence="11">The sequence shown here is derived from an EMBL/GenBank/DDBJ whole genome shotgun (WGS) entry which is preliminary data.</text>
</comment>
<evidence type="ECO:0000256" key="8">
    <source>
        <dbReference type="ARBA" id="ARBA00048617"/>
    </source>
</evidence>
<evidence type="ECO:0000259" key="10">
    <source>
        <dbReference type="Pfam" id="PF02602"/>
    </source>
</evidence>
<dbReference type="InterPro" id="IPR036108">
    <property type="entry name" value="4pyrrol_syn_uPrphyn_synt_sf"/>
</dbReference>
<dbReference type="PANTHER" id="PTHR38042:SF1">
    <property type="entry name" value="UROPORPHYRINOGEN-III SYNTHASE, CHLOROPLASTIC"/>
    <property type="match status" value="1"/>
</dbReference>
<comment type="pathway">
    <text evidence="1 9">Porphyrin-containing compound metabolism; protoporphyrin-IX biosynthesis; coproporphyrinogen-III from 5-aminolevulinate: step 3/4.</text>
</comment>
<comment type="similarity">
    <text evidence="2 9">Belongs to the uroporphyrinogen-III synthase family.</text>
</comment>
<evidence type="ECO:0000256" key="3">
    <source>
        <dbReference type="ARBA" id="ARBA00013109"/>
    </source>
</evidence>
<evidence type="ECO:0000256" key="7">
    <source>
        <dbReference type="ARBA" id="ARBA00040167"/>
    </source>
</evidence>
<evidence type="ECO:0000256" key="9">
    <source>
        <dbReference type="RuleBase" id="RU366031"/>
    </source>
</evidence>
<evidence type="ECO:0000313" key="12">
    <source>
        <dbReference type="Proteomes" id="UP001254759"/>
    </source>
</evidence>
<comment type="function">
    <text evidence="6 9">Catalyzes cyclization of the linear tetrapyrrole, hydroxymethylbilane, to the macrocyclic uroporphyrinogen III.</text>
</comment>
<accession>A0ABU1RSA9</accession>
<comment type="catalytic activity">
    <reaction evidence="8 9">
        <text>hydroxymethylbilane = uroporphyrinogen III + H2O</text>
        <dbReference type="Rhea" id="RHEA:18965"/>
        <dbReference type="ChEBI" id="CHEBI:15377"/>
        <dbReference type="ChEBI" id="CHEBI:57308"/>
        <dbReference type="ChEBI" id="CHEBI:57845"/>
        <dbReference type="EC" id="4.2.1.75"/>
    </reaction>
</comment>
<dbReference type="Proteomes" id="UP001254759">
    <property type="component" value="Unassembled WGS sequence"/>
</dbReference>
<evidence type="ECO:0000256" key="5">
    <source>
        <dbReference type="ARBA" id="ARBA00023244"/>
    </source>
</evidence>
<keyword evidence="4 9" id="KW-0456">Lyase</keyword>
<dbReference type="Pfam" id="PF02602">
    <property type="entry name" value="HEM4"/>
    <property type="match status" value="1"/>
</dbReference>
<dbReference type="InterPro" id="IPR003754">
    <property type="entry name" value="4pyrrol_synth_uPrphyn_synth"/>
</dbReference>
<dbReference type="SUPFAM" id="SSF69618">
    <property type="entry name" value="HemD-like"/>
    <property type="match status" value="1"/>
</dbReference>
<protein>
    <recommendedName>
        <fullName evidence="7 9">Uroporphyrinogen-III synthase</fullName>
        <ecNumber evidence="3 9">4.2.1.75</ecNumber>
    </recommendedName>
</protein>
<dbReference type="PANTHER" id="PTHR38042">
    <property type="entry name" value="UROPORPHYRINOGEN-III SYNTHASE, CHLOROPLASTIC"/>
    <property type="match status" value="1"/>
</dbReference>
<feature type="domain" description="Tetrapyrrole biosynthesis uroporphyrinogen III synthase" evidence="10">
    <location>
        <begin position="26"/>
        <end position="244"/>
    </location>
</feature>
<name>A0ABU1RSA9_9GAMM</name>
<dbReference type="EC" id="4.2.1.75" evidence="3 9"/>
<evidence type="ECO:0000256" key="4">
    <source>
        <dbReference type="ARBA" id="ARBA00023239"/>
    </source>
</evidence>
<sequence>MAFAEPPGWYVISLRPQGGHASLRHAASAQGARLIALSPWRVVLRGDDQARQALARALPARRLLFTSPNAVRAAAALLPLVRRPGQTWIAVGSGTAAALRKAGVDGIDFPSRMDSEGLLALPALKDLQGIRIGLVTAPEGREVLSSALRERGAEVLRADVYAREPIALSTQALRKLRTLDAPAALALSSGGALKQLLDKAPADLLQQLRNQPVVAASARLQQLARDAGFAEVELAEGPLPRQLIAAMARRFR</sequence>